<comment type="caution">
    <text evidence="2">The sequence shown here is derived from an EMBL/GenBank/DDBJ whole genome shotgun (WGS) entry which is preliminary data.</text>
</comment>
<sequence length="139" mass="16392">MISLIFSHRLTKYESQLFNVRALCPSIPIHPTSTYCIMVYTIVVHLRAKADEESISKLKAKLVEASNVYSNDKETISWFVMQSVFDKQDFTIVERYEKESSQEYHLNNPYWKTFDPYVIPLLEKDMDMHRLEELEGSTM</sequence>
<gene>
    <name evidence="2" type="ORF">N7460_000327</name>
</gene>
<dbReference type="AlphaFoldDB" id="A0AAD6IMG5"/>
<evidence type="ECO:0000313" key="3">
    <source>
        <dbReference type="Proteomes" id="UP001219568"/>
    </source>
</evidence>
<reference evidence="2" key="1">
    <citation type="journal article" date="2023" name="IMA Fungus">
        <title>Comparative genomic study of the Penicillium genus elucidates a diverse pangenome and 15 lateral gene transfer events.</title>
        <authorList>
            <person name="Petersen C."/>
            <person name="Sorensen T."/>
            <person name="Nielsen M.R."/>
            <person name="Sondergaard T.E."/>
            <person name="Sorensen J.L."/>
            <person name="Fitzpatrick D.A."/>
            <person name="Frisvad J.C."/>
            <person name="Nielsen K.L."/>
        </authorList>
    </citation>
    <scope>NUCLEOTIDE SEQUENCE</scope>
    <source>
        <strain evidence="2">IBT 15450</strain>
    </source>
</reference>
<protein>
    <recommendedName>
        <fullName evidence="1">ABM domain-containing protein</fullName>
    </recommendedName>
</protein>
<dbReference type="PANTHER" id="PTHR38052">
    <property type="entry name" value="EXPRESSED PROTEIN"/>
    <property type="match status" value="1"/>
</dbReference>
<reference evidence="2" key="2">
    <citation type="submission" date="2023-01" db="EMBL/GenBank/DDBJ databases">
        <authorList>
            <person name="Petersen C."/>
        </authorList>
    </citation>
    <scope>NUCLEOTIDE SEQUENCE</scope>
    <source>
        <strain evidence="2">IBT 15450</strain>
    </source>
</reference>
<proteinExistence type="predicted"/>
<dbReference type="InterPro" id="IPR007138">
    <property type="entry name" value="ABM_dom"/>
</dbReference>
<dbReference type="InterPro" id="IPR011008">
    <property type="entry name" value="Dimeric_a/b-barrel"/>
</dbReference>
<dbReference type="Pfam" id="PF03992">
    <property type="entry name" value="ABM"/>
    <property type="match status" value="1"/>
</dbReference>
<dbReference type="PANTHER" id="PTHR38052:SF1">
    <property type="entry name" value="ABM DOMAIN-CONTAINING PROTEIN"/>
    <property type="match status" value="1"/>
</dbReference>
<evidence type="ECO:0000313" key="2">
    <source>
        <dbReference type="EMBL" id="KAJ6057053.1"/>
    </source>
</evidence>
<dbReference type="EMBL" id="JAQJZL010000001">
    <property type="protein sequence ID" value="KAJ6057053.1"/>
    <property type="molecule type" value="Genomic_DNA"/>
</dbReference>
<name>A0AAD6IMG5_PENCN</name>
<feature type="domain" description="ABM" evidence="1">
    <location>
        <begin position="42"/>
        <end position="114"/>
    </location>
</feature>
<dbReference type="Gene3D" id="3.30.70.100">
    <property type="match status" value="1"/>
</dbReference>
<dbReference type="Proteomes" id="UP001219568">
    <property type="component" value="Unassembled WGS sequence"/>
</dbReference>
<evidence type="ECO:0000259" key="1">
    <source>
        <dbReference type="Pfam" id="PF03992"/>
    </source>
</evidence>
<dbReference type="SUPFAM" id="SSF54909">
    <property type="entry name" value="Dimeric alpha+beta barrel"/>
    <property type="match status" value="1"/>
</dbReference>
<organism evidence="2 3">
    <name type="scientific">Penicillium canescens</name>
    <dbReference type="NCBI Taxonomy" id="5083"/>
    <lineage>
        <taxon>Eukaryota</taxon>
        <taxon>Fungi</taxon>
        <taxon>Dikarya</taxon>
        <taxon>Ascomycota</taxon>
        <taxon>Pezizomycotina</taxon>
        <taxon>Eurotiomycetes</taxon>
        <taxon>Eurotiomycetidae</taxon>
        <taxon>Eurotiales</taxon>
        <taxon>Aspergillaceae</taxon>
        <taxon>Penicillium</taxon>
    </lineage>
</organism>
<accession>A0AAD6IMG5</accession>
<keyword evidence="3" id="KW-1185">Reference proteome</keyword>